<sequence length="109" mass="12577">MASKYYDLQNTWIYQEIKAQVQADLQAQQCQDLHHILLKIIEARFPRLIIQAHSLGQLQPEQLQQLIILIGSAQREREAKVALEEYQNIIKHAQSLQKDSSDGKSPMVL</sequence>
<keyword evidence="2" id="KW-1185">Reference proteome</keyword>
<dbReference type="EMBL" id="BNJG01000001">
    <property type="protein sequence ID" value="GHO52819.1"/>
    <property type="molecule type" value="Genomic_DNA"/>
</dbReference>
<proteinExistence type="predicted"/>
<evidence type="ECO:0000313" key="1">
    <source>
        <dbReference type="EMBL" id="GHO52819.1"/>
    </source>
</evidence>
<accession>A0ABQ3UJC8</accession>
<organism evidence="1 2">
    <name type="scientific">Ktedonobacter robiniae</name>
    <dbReference type="NCBI Taxonomy" id="2778365"/>
    <lineage>
        <taxon>Bacteria</taxon>
        <taxon>Bacillati</taxon>
        <taxon>Chloroflexota</taxon>
        <taxon>Ktedonobacteria</taxon>
        <taxon>Ktedonobacterales</taxon>
        <taxon>Ktedonobacteraceae</taxon>
        <taxon>Ktedonobacter</taxon>
    </lineage>
</organism>
<name>A0ABQ3UJC8_9CHLR</name>
<gene>
    <name evidence="1" type="ORF">KSB_12940</name>
</gene>
<protein>
    <submittedName>
        <fullName evidence="1">Uncharacterized protein</fullName>
    </submittedName>
</protein>
<reference evidence="1 2" key="1">
    <citation type="journal article" date="2021" name="Int. J. Syst. Evol. Microbiol.">
        <title>Reticulibacter mediterranei gen. nov., sp. nov., within the new family Reticulibacteraceae fam. nov., and Ktedonospora formicarum gen. nov., sp. nov., Ktedonobacter robiniae sp. nov., Dictyobacter formicarum sp. nov. and Dictyobacter arantiisoli sp. nov., belonging to the class Ktedonobacteria.</title>
        <authorList>
            <person name="Yabe S."/>
            <person name="Zheng Y."/>
            <person name="Wang C.M."/>
            <person name="Sakai Y."/>
            <person name="Abe K."/>
            <person name="Yokota A."/>
            <person name="Donadio S."/>
            <person name="Cavaletti L."/>
            <person name="Monciardini P."/>
        </authorList>
    </citation>
    <scope>NUCLEOTIDE SEQUENCE [LARGE SCALE GENOMIC DNA]</scope>
    <source>
        <strain evidence="1 2">SOSP1-30</strain>
    </source>
</reference>
<dbReference type="RefSeq" id="WP_201369683.1">
    <property type="nucleotide sequence ID" value="NZ_BNJG01000001.1"/>
</dbReference>
<comment type="caution">
    <text evidence="1">The sequence shown here is derived from an EMBL/GenBank/DDBJ whole genome shotgun (WGS) entry which is preliminary data.</text>
</comment>
<dbReference type="Proteomes" id="UP000654345">
    <property type="component" value="Unassembled WGS sequence"/>
</dbReference>
<evidence type="ECO:0000313" key="2">
    <source>
        <dbReference type="Proteomes" id="UP000654345"/>
    </source>
</evidence>